<dbReference type="EMBL" id="CP002829">
    <property type="protein sequence ID" value="AEH22923.1"/>
    <property type="molecule type" value="Genomic_DNA"/>
</dbReference>
<evidence type="ECO:0000256" key="10">
    <source>
        <dbReference type="ARBA" id="ARBA00023237"/>
    </source>
</evidence>
<comment type="similarity">
    <text evidence="2">Belongs to the BioY family.</text>
</comment>
<feature type="transmembrane region" description="Helical" evidence="13">
    <location>
        <begin position="139"/>
        <end position="158"/>
    </location>
</feature>
<dbReference type="KEGG" id="top:TOPB45_0825"/>
<dbReference type="eggNOG" id="COG4206">
    <property type="taxonomic scope" value="Bacteria"/>
</dbReference>
<comment type="subcellular location">
    <subcellularLocation>
        <location evidence="1 11">Cell outer membrane</location>
        <topology evidence="1 11">Multi-pass membrane protein</topology>
    </subcellularLocation>
</comment>
<keyword evidence="8 11" id="KW-0472">Membrane</keyword>
<feature type="transmembrane region" description="Helical" evidence="13">
    <location>
        <begin position="110"/>
        <end position="127"/>
    </location>
</feature>
<evidence type="ECO:0000259" key="15">
    <source>
        <dbReference type="Pfam" id="PF07715"/>
    </source>
</evidence>
<sequence length="791" mass="91305">MEGLVIEAKIKRIAIVDVILPKIENKTFVLLRNIFLVLSFTLLTAISAQLKIEIGPVPITGQTFAVLLCGALLGAKRGFLSQFFYLLEGLAGIPWFAGGGGISFLVSPSFGYIIGFVLAAFVVGFLCERGFDRRITTAILAMLVGNILIYAPGLLWLARFVGWEKVLAFGLYPFIIGDILKLLLAASILPLGWRLLKRKYSVLFLILFLICTHQSAFSSEKPLYTLENEESVYTLEEVKVVSPAKGADLEKISQEVKVVKKEELSEFGLKKVFSALELKERGTFGVQADLSIRGTSFEQNLVVLEGIRISDPQTGHHLMKLPLEEDILESLEILSGGASAIYGPGGFGGAINFNLEPSTKGYKILAEYGSYDYQHIFGNFGFSTSEIPFNLVFSQKKSNGFIWNRDFDIRTFNLYSKDDKKTLFYGFQEKDFGARNFYITKYDTEWESTKTHLFLVKKNIYKNNWFLEPTLLYRINYDLYLLDRKNPDFYKNTHKSQVFRLNFPLRYERTYMDYLLGVEVSYETLESSRLGDHLRQSTGFYFWLYPKISLRFFPSFGIRYDVITQNKDIFTYNLGFAYLLKEDLKLRSSFSFSYRIPSFTEFYYDSPTIKGNPSLSPEKAYNISVGFDYYKNKINFSGTGFYRYGKDIIDWIKKENIIQAQNIEILKTVGFTLDSNIIFKNFKPFISYTYLNQIAEKLPSARYSGSYLRHNFILGIIYNLPWHWEFFGSLNYREYYKRDKIFLVDLKIKKKFGKNLTYSFWIKNLLDEDYKEIGEVKAPPQWIGINLEIRF</sequence>
<dbReference type="Pfam" id="PF07715">
    <property type="entry name" value="Plug"/>
    <property type="match status" value="1"/>
</dbReference>
<evidence type="ECO:0000313" key="16">
    <source>
        <dbReference type="EMBL" id="AEH22923.1"/>
    </source>
</evidence>
<feature type="domain" description="TonB-dependent receptor-like beta-barrel" evidence="14">
    <location>
        <begin position="371"/>
        <end position="765"/>
    </location>
</feature>
<evidence type="ECO:0000256" key="13">
    <source>
        <dbReference type="SAM" id="Phobius"/>
    </source>
</evidence>
<dbReference type="GO" id="GO:0044718">
    <property type="term" value="P:siderophore transmembrane transport"/>
    <property type="evidence" value="ECO:0007669"/>
    <property type="project" value="TreeGrafter"/>
</dbReference>
<keyword evidence="10 11" id="KW-0998">Cell outer membrane</keyword>
<name>F8C5E9_THEGP</name>
<feature type="transmembrane region" description="Helical" evidence="13">
    <location>
        <begin position="200"/>
        <end position="217"/>
    </location>
</feature>
<dbReference type="Gene3D" id="1.10.1760.20">
    <property type="match status" value="1"/>
</dbReference>
<dbReference type="Pfam" id="PF02632">
    <property type="entry name" value="BioY"/>
    <property type="match status" value="1"/>
</dbReference>
<dbReference type="InterPro" id="IPR039426">
    <property type="entry name" value="TonB-dep_rcpt-like"/>
</dbReference>
<evidence type="ECO:0000256" key="4">
    <source>
        <dbReference type="ARBA" id="ARBA00022452"/>
    </source>
</evidence>
<keyword evidence="17" id="KW-1185">Reference proteome</keyword>
<feature type="transmembrane region" description="Helical" evidence="13">
    <location>
        <begin position="85"/>
        <end position="104"/>
    </location>
</feature>
<organism evidence="16 17">
    <name type="scientific">Thermodesulfobacterium geofontis (strain OPF15)</name>
    <dbReference type="NCBI Taxonomy" id="795359"/>
    <lineage>
        <taxon>Bacteria</taxon>
        <taxon>Pseudomonadati</taxon>
        <taxon>Thermodesulfobacteriota</taxon>
        <taxon>Thermodesulfobacteria</taxon>
        <taxon>Thermodesulfobacteriales</taxon>
        <taxon>Thermodesulfobacteriaceae</taxon>
        <taxon>Thermodesulfobacterium</taxon>
    </lineage>
</organism>
<accession>F8C5E9</accession>
<keyword evidence="9" id="KW-0675">Receptor</keyword>
<dbReference type="PATRIC" id="fig|795359.3.peg.834"/>
<evidence type="ECO:0000256" key="5">
    <source>
        <dbReference type="ARBA" id="ARBA00022692"/>
    </source>
</evidence>
<dbReference type="Gene3D" id="2.40.170.20">
    <property type="entry name" value="TonB-dependent receptor, beta-barrel domain"/>
    <property type="match status" value="1"/>
</dbReference>
<evidence type="ECO:0000256" key="9">
    <source>
        <dbReference type="ARBA" id="ARBA00023170"/>
    </source>
</evidence>
<evidence type="ECO:0000313" key="17">
    <source>
        <dbReference type="Proteomes" id="UP000006583"/>
    </source>
</evidence>
<dbReference type="Gene3D" id="2.170.130.10">
    <property type="entry name" value="TonB-dependent receptor, plug domain"/>
    <property type="match status" value="1"/>
</dbReference>
<feature type="transmembrane region" description="Helical" evidence="13">
    <location>
        <begin position="29"/>
        <end position="48"/>
    </location>
</feature>
<keyword evidence="3 11" id="KW-0813">Transport</keyword>
<dbReference type="PANTHER" id="PTHR30069:SF29">
    <property type="entry name" value="HEMOGLOBIN AND HEMOGLOBIN-HAPTOGLOBIN-BINDING PROTEIN 1-RELATED"/>
    <property type="match status" value="1"/>
</dbReference>
<proteinExistence type="inferred from homology"/>
<dbReference type="PANTHER" id="PTHR30069">
    <property type="entry name" value="TONB-DEPENDENT OUTER MEMBRANE RECEPTOR"/>
    <property type="match status" value="1"/>
</dbReference>
<evidence type="ECO:0000256" key="6">
    <source>
        <dbReference type="ARBA" id="ARBA00022729"/>
    </source>
</evidence>
<dbReference type="GO" id="GO:0015225">
    <property type="term" value="F:biotin transmembrane transporter activity"/>
    <property type="evidence" value="ECO:0007669"/>
    <property type="project" value="InterPro"/>
</dbReference>
<dbReference type="Pfam" id="PF00593">
    <property type="entry name" value="TonB_dep_Rec_b-barrel"/>
    <property type="match status" value="1"/>
</dbReference>
<protein>
    <submittedName>
        <fullName evidence="16">BioY protein</fullName>
    </submittedName>
</protein>
<reference evidence="16 17" key="1">
    <citation type="journal article" date="2013" name="Genome Announc.">
        <title>Complete genome sequence of the hyperthermophilic sulfate-reducing bacterium Thermodesulfobacterium geofontis OPF15T.</title>
        <authorList>
            <person name="Elkins J.G."/>
            <person name="Hamilton-Brehm S.D."/>
            <person name="Lucas S."/>
            <person name="Han J."/>
            <person name="Lapidus A."/>
            <person name="Cheng J.F."/>
            <person name="Goodwin L.A."/>
            <person name="Pitluck S."/>
            <person name="Peters L."/>
            <person name="Mikhailova N."/>
            <person name="Davenport K.W."/>
            <person name="Detter J.C."/>
            <person name="Han C.S."/>
            <person name="Tapia R."/>
            <person name="Land M.L."/>
            <person name="Hauser L."/>
            <person name="Kyrpides N.C."/>
            <person name="Ivanova N.N."/>
            <person name="Pagani I."/>
            <person name="Bruce D."/>
            <person name="Woyke T."/>
            <person name="Cottingham R.W."/>
        </authorList>
    </citation>
    <scope>NUCLEOTIDE SEQUENCE [LARGE SCALE GENOMIC DNA]</scope>
    <source>
        <strain evidence="16 17">OPF15</strain>
    </source>
</reference>
<dbReference type="AlphaFoldDB" id="F8C5E9"/>
<feature type="domain" description="TonB-dependent receptor plug" evidence="15">
    <location>
        <begin position="249"/>
        <end position="350"/>
    </location>
</feature>
<keyword evidence="5 11" id="KW-0812">Transmembrane</keyword>
<feature type="transmembrane region" description="Helical" evidence="13">
    <location>
        <begin position="54"/>
        <end position="73"/>
    </location>
</feature>
<dbReference type="InterPro" id="IPR036942">
    <property type="entry name" value="Beta-barrel_TonB_sf"/>
</dbReference>
<dbReference type="InterPro" id="IPR012910">
    <property type="entry name" value="Plug_dom"/>
</dbReference>
<dbReference type="STRING" id="795359.TOPB45_0825"/>
<dbReference type="HOGENOM" id="CLU_008287_18_5_0"/>
<dbReference type="InterPro" id="IPR000531">
    <property type="entry name" value="Beta-barrel_TonB"/>
</dbReference>
<dbReference type="PROSITE" id="PS52016">
    <property type="entry name" value="TONB_DEPENDENT_REC_3"/>
    <property type="match status" value="1"/>
</dbReference>
<evidence type="ECO:0000259" key="14">
    <source>
        <dbReference type="Pfam" id="PF00593"/>
    </source>
</evidence>
<keyword evidence="4 11" id="KW-1134">Transmembrane beta strand</keyword>
<dbReference type="GO" id="GO:0005886">
    <property type="term" value="C:plasma membrane"/>
    <property type="evidence" value="ECO:0007669"/>
    <property type="project" value="InterPro"/>
</dbReference>
<dbReference type="GO" id="GO:0009279">
    <property type="term" value="C:cell outer membrane"/>
    <property type="evidence" value="ECO:0007669"/>
    <property type="project" value="UniProtKB-SubCell"/>
</dbReference>
<evidence type="ECO:0000256" key="12">
    <source>
        <dbReference type="RuleBase" id="RU003357"/>
    </source>
</evidence>
<evidence type="ECO:0000256" key="3">
    <source>
        <dbReference type="ARBA" id="ARBA00022448"/>
    </source>
</evidence>
<feature type="transmembrane region" description="Helical" evidence="13">
    <location>
        <begin position="170"/>
        <end position="193"/>
    </location>
</feature>
<evidence type="ECO:0000256" key="2">
    <source>
        <dbReference type="ARBA" id="ARBA00010692"/>
    </source>
</evidence>
<keyword evidence="6" id="KW-0732">Signal</keyword>
<keyword evidence="13" id="KW-1133">Transmembrane helix</keyword>
<evidence type="ECO:0000256" key="7">
    <source>
        <dbReference type="ARBA" id="ARBA00023077"/>
    </source>
</evidence>
<dbReference type="OrthoDB" id="9758472at2"/>
<comment type="similarity">
    <text evidence="11 12">Belongs to the TonB-dependent receptor family.</text>
</comment>
<dbReference type="eggNOG" id="COG1268">
    <property type="taxonomic scope" value="Bacteria"/>
</dbReference>
<evidence type="ECO:0000256" key="8">
    <source>
        <dbReference type="ARBA" id="ARBA00023136"/>
    </source>
</evidence>
<dbReference type="InterPro" id="IPR003784">
    <property type="entry name" value="BioY"/>
</dbReference>
<keyword evidence="7 12" id="KW-0798">TonB box</keyword>
<evidence type="ECO:0000256" key="11">
    <source>
        <dbReference type="PROSITE-ProRule" id="PRU01360"/>
    </source>
</evidence>
<dbReference type="InterPro" id="IPR037066">
    <property type="entry name" value="Plug_dom_sf"/>
</dbReference>
<dbReference type="GO" id="GO:0015344">
    <property type="term" value="F:siderophore uptake transmembrane transporter activity"/>
    <property type="evidence" value="ECO:0007669"/>
    <property type="project" value="TreeGrafter"/>
</dbReference>
<gene>
    <name evidence="16" type="ordered locus">TOPB45_0825</name>
</gene>
<dbReference type="RefSeq" id="WP_013909621.1">
    <property type="nucleotide sequence ID" value="NC_015682.1"/>
</dbReference>
<dbReference type="Proteomes" id="UP000006583">
    <property type="component" value="Chromosome"/>
</dbReference>
<evidence type="ECO:0000256" key="1">
    <source>
        <dbReference type="ARBA" id="ARBA00004571"/>
    </source>
</evidence>
<dbReference type="SUPFAM" id="SSF56935">
    <property type="entry name" value="Porins"/>
    <property type="match status" value="1"/>
</dbReference>